<feature type="domain" description="Hedgehog/Intein (Hint)" evidence="1">
    <location>
        <begin position="39"/>
        <end position="173"/>
    </location>
</feature>
<dbReference type="EMBL" id="CP048788">
    <property type="protein sequence ID" value="QJF51805.1"/>
    <property type="molecule type" value="Genomic_DNA"/>
</dbReference>
<evidence type="ECO:0000259" key="1">
    <source>
        <dbReference type="Pfam" id="PF13403"/>
    </source>
</evidence>
<evidence type="ECO:0000313" key="2">
    <source>
        <dbReference type="EMBL" id="QJF51805.1"/>
    </source>
</evidence>
<organism evidence="2 3">
    <name type="scientific">Roseobacter ponti</name>
    <dbReference type="NCBI Taxonomy" id="1891787"/>
    <lineage>
        <taxon>Bacteria</taxon>
        <taxon>Pseudomonadati</taxon>
        <taxon>Pseudomonadota</taxon>
        <taxon>Alphaproteobacteria</taxon>
        <taxon>Rhodobacterales</taxon>
        <taxon>Roseobacteraceae</taxon>
        <taxon>Roseobacter</taxon>
    </lineage>
</organism>
<dbReference type="AlphaFoldDB" id="A0A858ST02"/>
<dbReference type="KEGG" id="rpon:G3256_11845"/>
<gene>
    <name evidence="2" type="ORF">G3256_11845</name>
</gene>
<accession>A0A858ST02</accession>
<proteinExistence type="predicted"/>
<evidence type="ECO:0000313" key="3">
    <source>
        <dbReference type="Proteomes" id="UP000503308"/>
    </source>
</evidence>
<reference evidence="2 3" key="1">
    <citation type="submission" date="2020-02" db="EMBL/GenBank/DDBJ databases">
        <title>Genome sequence of Roseobacter ponti.</title>
        <authorList>
            <person name="Hollensteiner J."/>
            <person name="Schneider D."/>
            <person name="Poehlein A."/>
            <person name="Daniel R."/>
        </authorList>
    </citation>
    <scope>NUCLEOTIDE SEQUENCE [LARGE SCALE GENOMIC DNA]</scope>
    <source>
        <strain evidence="2 3">DSM 106830</strain>
    </source>
</reference>
<keyword evidence="3" id="KW-1185">Reference proteome</keyword>
<sequence length="176" mass="19068">MELEDNDLSMLSSVMRQAEAAPAVRPVGTAPETLAWYKPGFGPKCRVMTSFGALPIEALRRRDPVKTSSGRFVEVQWVDQIRLDARFLSLHPKANPVAIPKGALNGMTPETDIMISPGQALRMPGRTGSDAVSKAGGLIGRNGIAAKPQSGFTYYLFHCGEPVMVSIDGLWWEVSP</sequence>
<dbReference type="Pfam" id="PF13403">
    <property type="entry name" value="Hint_2"/>
    <property type="match status" value="1"/>
</dbReference>
<dbReference type="InterPro" id="IPR028992">
    <property type="entry name" value="Hedgehog/Intein_dom"/>
</dbReference>
<protein>
    <recommendedName>
        <fullName evidence="1">Hedgehog/Intein (Hint) domain-containing protein</fullName>
    </recommendedName>
</protein>
<name>A0A858ST02_9RHOB</name>
<dbReference type="RefSeq" id="WP_169641023.1">
    <property type="nucleotide sequence ID" value="NZ_CP048788.1"/>
</dbReference>
<dbReference type="Proteomes" id="UP000503308">
    <property type="component" value="Chromosome"/>
</dbReference>